<gene>
    <name evidence="4" type="ORF">F0L74_25950</name>
</gene>
<dbReference type="InterPro" id="IPR027385">
    <property type="entry name" value="Beta-barrel_OMP"/>
</dbReference>
<reference evidence="4 5" key="1">
    <citation type="submission" date="2019-09" db="EMBL/GenBank/DDBJ databases">
        <title>Chitinophaga ginsengihumi sp. nov., isolated from soil of ginseng rhizosphere.</title>
        <authorList>
            <person name="Lee J."/>
        </authorList>
    </citation>
    <scope>NUCLEOTIDE SEQUENCE [LARGE SCALE GENOMIC DNA]</scope>
    <source>
        <strain evidence="4 5">BN140078</strain>
    </source>
</reference>
<dbReference type="InterPro" id="IPR053724">
    <property type="entry name" value="OMP_A26_sf"/>
</dbReference>
<evidence type="ECO:0000313" key="4">
    <source>
        <dbReference type="EMBL" id="KAA2239637.1"/>
    </source>
</evidence>
<dbReference type="EMBL" id="VUOC01000004">
    <property type="protein sequence ID" value="KAA2239637.1"/>
    <property type="molecule type" value="Genomic_DNA"/>
</dbReference>
<accession>A0A5B2VMW9</accession>
<reference evidence="4 5" key="2">
    <citation type="submission" date="2019-09" db="EMBL/GenBank/DDBJ databases">
        <authorList>
            <person name="Jin C."/>
        </authorList>
    </citation>
    <scope>NUCLEOTIDE SEQUENCE [LARGE SCALE GENOMIC DNA]</scope>
    <source>
        <strain evidence="4 5">BN140078</strain>
    </source>
</reference>
<comment type="caution">
    <text evidence="4">The sequence shown here is derived from an EMBL/GenBank/DDBJ whole genome shotgun (WGS) entry which is preliminary data.</text>
</comment>
<dbReference type="Proteomes" id="UP000324611">
    <property type="component" value="Unassembled WGS sequence"/>
</dbReference>
<sequence>MKKIVLALLVLITAQQAWAQHAQMETLFSPKTAGEKKGVSVGGYGTAVGKLTPLNGKLGVLTGLQGGVLLNHKWMLGAGGYGLVNRIDAPRPNVANDNDQSLQMWYTGLMTEYTHNPQKLIHWSVGALVGGGGVGRDNWHDRWHDDDDNDRDHGWHDGSGFFVAEPFAGVEMNITRFLRLNLSGSYRFIHGSGTPGISDSDLSGATFSLGIKAGCF</sequence>
<dbReference type="RefSeq" id="WP_149840816.1">
    <property type="nucleotide sequence ID" value="NZ_VUOC01000004.1"/>
</dbReference>
<feature type="chain" id="PRO_5022727403" evidence="2">
    <location>
        <begin position="20"/>
        <end position="216"/>
    </location>
</feature>
<organism evidence="4 5">
    <name type="scientific">Chitinophaga agrisoli</name>
    <dbReference type="NCBI Taxonomy" id="2607653"/>
    <lineage>
        <taxon>Bacteria</taxon>
        <taxon>Pseudomonadati</taxon>
        <taxon>Bacteroidota</taxon>
        <taxon>Chitinophagia</taxon>
        <taxon>Chitinophagales</taxon>
        <taxon>Chitinophagaceae</taxon>
        <taxon>Chitinophaga</taxon>
    </lineage>
</organism>
<evidence type="ECO:0000313" key="5">
    <source>
        <dbReference type="Proteomes" id="UP000324611"/>
    </source>
</evidence>
<keyword evidence="5" id="KW-1185">Reference proteome</keyword>
<feature type="domain" description="Outer membrane protein beta-barrel" evidence="3">
    <location>
        <begin position="6"/>
        <end position="211"/>
    </location>
</feature>
<feature type="signal peptide" evidence="2">
    <location>
        <begin position="1"/>
        <end position="19"/>
    </location>
</feature>
<evidence type="ECO:0000259" key="3">
    <source>
        <dbReference type="Pfam" id="PF13505"/>
    </source>
</evidence>
<proteinExistence type="predicted"/>
<name>A0A5B2VMW9_9BACT</name>
<keyword evidence="1 2" id="KW-0732">Signal</keyword>
<evidence type="ECO:0000256" key="1">
    <source>
        <dbReference type="ARBA" id="ARBA00022729"/>
    </source>
</evidence>
<protein>
    <submittedName>
        <fullName evidence="4">Outer membrane beta-barrel protein</fullName>
    </submittedName>
</protein>
<dbReference type="AlphaFoldDB" id="A0A5B2VMW9"/>
<dbReference type="Pfam" id="PF13505">
    <property type="entry name" value="OMP_b-brl"/>
    <property type="match status" value="1"/>
</dbReference>
<dbReference type="Gene3D" id="2.40.128.90">
    <property type="entry name" value="OMPT-like"/>
    <property type="match status" value="1"/>
</dbReference>
<evidence type="ECO:0000256" key="2">
    <source>
        <dbReference type="SAM" id="SignalP"/>
    </source>
</evidence>